<keyword evidence="3" id="KW-1185">Reference proteome</keyword>
<reference evidence="2 3" key="1">
    <citation type="journal article" date="2019" name="Commun. Biol.">
        <title>The bagworm genome reveals a unique fibroin gene that provides high tensile strength.</title>
        <authorList>
            <person name="Kono N."/>
            <person name="Nakamura H."/>
            <person name="Ohtoshi R."/>
            <person name="Tomita M."/>
            <person name="Numata K."/>
            <person name="Arakawa K."/>
        </authorList>
    </citation>
    <scope>NUCLEOTIDE SEQUENCE [LARGE SCALE GENOMIC DNA]</scope>
</reference>
<protein>
    <submittedName>
        <fullName evidence="2">Uncharacterized protein</fullName>
    </submittedName>
</protein>
<feature type="compositionally biased region" description="Low complexity" evidence="1">
    <location>
        <begin position="296"/>
        <end position="322"/>
    </location>
</feature>
<accession>A0A4C1WLU5</accession>
<organism evidence="2 3">
    <name type="scientific">Eumeta variegata</name>
    <name type="common">Bagworm moth</name>
    <name type="synonym">Eumeta japonica</name>
    <dbReference type="NCBI Taxonomy" id="151549"/>
    <lineage>
        <taxon>Eukaryota</taxon>
        <taxon>Metazoa</taxon>
        <taxon>Ecdysozoa</taxon>
        <taxon>Arthropoda</taxon>
        <taxon>Hexapoda</taxon>
        <taxon>Insecta</taxon>
        <taxon>Pterygota</taxon>
        <taxon>Neoptera</taxon>
        <taxon>Endopterygota</taxon>
        <taxon>Lepidoptera</taxon>
        <taxon>Glossata</taxon>
        <taxon>Ditrysia</taxon>
        <taxon>Tineoidea</taxon>
        <taxon>Psychidae</taxon>
        <taxon>Oiketicinae</taxon>
        <taxon>Eumeta</taxon>
    </lineage>
</organism>
<dbReference type="Proteomes" id="UP000299102">
    <property type="component" value="Unassembled WGS sequence"/>
</dbReference>
<proteinExistence type="predicted"/>
<comment type="caution">
    <text evidence="2">The sequence shown here is derived from an EMBL/GenBank/DDBJ whole genome shotgun (WGS) entry which is preliminary data.</text>
</comment>
<name>A0A4C1WLU5_EUMVA</name>
<evidence type="ECO:0000256" key="1">
    <source>
        <dbReference type="SAM" id="MobiDB-lite"/>
    </source>
</evidence>
<dbReference type="EMBL" id="BGZK01000574">
    <property type="protein sequence ID" value="GBP51094.1"/>
    <property type="molecule type" value="Genomic_DNA"/>
</dbReference>
<feature type="region of interest" description="Disordered" evidence="1">
    <location>
        <begin position="287"/>
        <end position="327"/>
    </location>
</feature>
<evidence type="ECO:0000313" key="3">
    <source>
        <dbReference type="Proteomes" id="UP000299102"/>
    </source>
</evidence>
<evidence type="ECO:0000313" key="2">
    <source>
        <dbReference type="EMBL" id="GBP51094.1"/>
    </source>
</evidence>
<gene>
    <name evidence="2" type="ORF">EVAR_31818_1</name>
</gene>
<dbReference type="AlphaFoldDB" id="A0A4C1WLU5"/>
<sequence>MHNEIGRGQPQCCVGSFVSKFHYVFVEKNRIVYPPPPRVKRQEIRRPGKHDPRRLYAHKESLNRGFHGRVNLSDEFRDSRLFTAMNNKNIDAVGNMNETDRHVTNHEIWAFLSIGLCRIDEFAPTAIAQYGVLNPLLVAADVTSRACGARKFVIASFITFAGGNPQINSATPFLATQSRGCRPRAQVGTWRPLAQAVETLRLNIYQPDPSHQLRLADLRFYLMLVILHESVLSCDCHKLKNCRSAVSDVRAFCKEVTPGRAPLPLADCWQSASNRNFVGDLEVARRHMQTGDRGPPRAGCRPPARRSMGAAGGRRAPGAALAPPQPPPTHEKVLLTLFYSLCLSYNSSLPPSTASRKRLSSAPANLL</sequence>